<proteinExistence type="predicted"/>
<dbReference type="RefSeq" id="WP_120057378.1">
    <property type="nucleotide sequence ID" value="NZ_JBBMFM010000269.1"/>
</dbReference>
<dbReference type="EMBL" id="JBBMFM010000269">
    <property type="protein sequence ID" value="MEQ2429093.1"/>
    <property type="molecule type" value="Genomic_DNA"/>
</dbReference>
<gene>
    <name evidence="1" type="ORF">WMQ36_29445</name>
</gene>
<dbReference type="PROSITE" id="PS51257">
    <property type="entry name" value="PROKAR_LIPOPROTEIN"/>
    <property type="match status" value="1"/>
</dbReference>
<organism evidence="1 2">
    <name type="scientific">Enterocloster hominis</name>
    <name type="common">ex Hitch et al. 2024</name>
    <dbReference type="NCBI Taxonomy" id="1917870"/>
    <lineage>
        <taxon>Bacteria</taxon>
        <taxon>Bacillati</taxon>
        <taxon>Bacillota</taxon>
        <taxon>Clostridia</taxon>
        <taxon>Lachnospirales</taxon>
        <taxon>Lachnospiraceae</taxon>
        <taxon>Enterocloster</taxon>
    </lineage>
</organism>
<reference evidence="1 2" key="1">
    <citation type="submission" date="2024-03" db="EMBL/GenBank/DDBJ databases">
        <title>Human intestinal bacterial collection.</title>
        <authorList>
            <person name="Pauvert C."/>
            <person name="Hitch T.C.A."/>
            <person name="Clavel T."/>
        </authorList>
    </citation>
    <scope>NUCLEOTIDE SEQUENCE [LARGE SCALE GENOMIC DNA]</scope>
    <source>
        <strain evidence="1 2">CLA-SR-H021</strain>
    </source>
</reference>
<accession>A0ABV1DH53</accession>
<evidence type="ECO:0000313" key="1">
    <source>
        <dbReference type="EMBL" id="MEQ2429093.1"/>
    </source>
</evidence>
<comment type="caution">
    <text evidence="1">The sequence shown here is derived from an EMBL/GenBank/DDBJ whole genome shotgun (WGS) entry which is preliminary data.</text>
</comment>
<evidence type="ECO:0000313" key="2">
    <source>
        <dbReference type="Proteomes" id="UP001454086"/>
    </source>
</evidence>
<dbReference type="Proteomes" id="UP001454086">
    <property type="component" value="Unassembled WGS sequence"/>
</dbReference>
<name>A0ABV1DH53_9FIRM</name>
<keyword evidence="2" id="KW-1185">Reference proteome</keyword>
<protein>
    <recommendedName>
        <fullName evidence="3">DUF3298 domain-containing protein</fullName>
    </recommendedName>
</protein>
<sequence length="277" mass="31264">MKRIRVLYIKALSAVLPAAVFFLTGCLQKPQYREETYVLEQEHAITFTDGGTADLWRAVHSPYSCYRLTDGTVLLTVHDVAGPDHVYVGGIDGFDDLNRTAQDSIRAYYEEQGLLYDIHRELEDAYSEYRMCRDNGTGYEVRYISQDISPTASNDTIICFLTTVSLPMTGAAMQEIRLGAVFDRETGRALSNWELFNLPEAEARQWLLKAADINDPGLLSEMEAAMKPEHIIVFPDNLEVGFPQGTLEGEEYSYLIGLDYDKELKAVLQPWAVPDSR</sequence>
<evidence type="ECO:0008006" key="3">
    <source>
        <dbReference type="Google" id="ProtNLM"/>
    </source>
</evidence>